<evidence type="ECO:0000313" key="3">
    <source>
        <dbReference type="EMBL" id="MFH8249490.1"/>
    </source>
</evidence>
<dbReference type="PANTHER" id="PTHR33055">
    <property type="entry name" value="TRANSPOSASE FOR INSERTION SEQUENCE ELEMENT IS1111A"/>
    <property type="match status" value="1"/>
</dbReference>
<feature type="domain" description="Transposase IS116/IS110/IS902 C-terminal" evidence="2">
    <location>
        <begin position="234"/>
        <end position="320"/>
    </location>
</feature>
<feature type="domain" description="Transposase IS110-like N-terminal" evidence="1">
    <location>
        <begin position="6"/>
        <end position="158"/>
    </location>
</feature>
<dbReference type="InterPro" id="IPR047650">
    <property type="entry name" value="Transpos_IS110"/>
</dbReference>
<comment type="caution">
    <text evidence="3">The sequence shown here is derived from an EMBL/GenBank/DDBJ whole genome shotgun (WGS) entry which is preliminary data.</text>
</comment>
<protein>
    <submittedName>
        <fullName evidence="3">IS110 family transposase</fullName>
    </submittedName>
</protein>
<gene>
    <name evidence="3" type="ORF">ACH3VR_03870</name>
</gene>
<evidence type="ECO:0000313" key="4">
    <source>
        <dbReference type="Proteomes" id="UP001610861"/>
    </source>
</evidence>
<dbReference type="RefSeq" id="WP_396639425.1">
    <property type="nucleotide sequence ID" value="NZ_JBIQWL010000001.1"/>
</dbReference>
<keyword evidence="4" id="KW-1185">Reference proteome</keyword>
<dbReference type="InterPro" id="IPR002525">
    <property type="entry name" value="Transp_IS110-like_N"/>
</dbReference>
<dbReference type="EMBL" id="JBIQWL010000001">
    <property type="protein sequence ID" value="MFH8249490.1"/>
    <property type="molecule type" value="Genomic_DNA"/>
</dbReference>
<evidence type="ECO:0000259" key="2">
    <source>
        <dbReference type="Pfam" id="PF02371"/>
    </source>
</evidence>
<dbReference type="Pfam" id="PF02371">
    <property type="entry name" value="Transposase_20"/>
    <property type="match status" value="1"/>
</dbReference>
<name>A0ABW7Q3S7_9MICO</name>
<reference evidence="3 4" key="1">
    <citation type="submission" date="2024-09" db="EMBL/GenBank/DDBJ databases">
        <authorList>
            <person name="Pan X."/>
        </authorList>
    </citation>
    <scope>NUCLEOTIDE SEQUENCE [LARGE SCALE GENOMIC DNA]</scope>
    <source>
        <strain evidence="3 4">B2969</strain>
    </source>
</reference>
<dbReference type="Pfam" id="PF01548">
    <property type="entry name" value="DEDD_Tnp_IS110"/>
    <property type="match status" value="1"/>
</dbReference>
<dbReference type="InterPro" id="IPR003346">
    <property type="entry name" value="Transposase_20"/>
</dbReference>
<evidence type="ECO:0000259" key="1">
    <source>
        <dbReference type="Pfam" id="PF01548"/>
    </source>
</evidence>
<proteinExistence type="predicted"/>
<dbReference type="PANTHER" id="PTHR33055:SF16">
    <property type="entry name" value="TRANSPOSASE FOR INSERTION SEQUENCE ELEMENT IS1547"/>
    <property type="match status" value="1"/>
</dbReference>
<organism evidence="3 4">
    <name type="scientific">Microbacterium alkaliflavum</name>
    <dbReference type="NCBI Taxonomy" id="3248839"/>
    <lineage>
        <taxon>Bacteria</taxon>
        <taxon>Bacillati</taxon>
        <taxon>Actinomycetota</taxon>
        <taxon>Actinomycetes</taxon>
        <taxon>Micrococcales</taxon>
        <taxon>Microbacteriaceae</taxon>
        <taxon>Microbacterium</taxon>
    </lineage>
</organism>
<dbReference type="Proteomes" id="UP001610861">
    <property type="component" value="Unassembled WGS sequence"/>
</dbReference>
<accession>A0ABW7Q3S7</accession>
<sequence>MASIIIGVDPHRKVLTAAVLDESGRDLDHQHFANSRRGHEDALAWALTIGSIRRVGIEGASGLGRPLAEFLIEQGLDVRDVPPHKTAQQQRGRYEGKTDRLDAHRVAVETQTNDRLAHAFKSSTAAPDALRDQLALWHNARISLRKIRVQLIGELDALIHDLPELVRARLPERVTARARITAIAKLRRVRITDPVQQLRLTLIRHRVAMLKDVLDQDKAAAAELAKLVGATGSTLPSIPGIAARSAAEILLEVGDPRRFTEAGFARFNGTAPIPVSSGEAGGRPRRYRLSRGGNRRLNAAIHRAATTQLRCEPRARELYEAALSRGHTRREAMRILKRHLSNTIHRTMIRDANQPPLLT</sequence>